<keyword evidence="2" id="KW-1185">Reference proteome</keyword>
<dbReference type="Proteomes" id="UP000011559">
    <property type="component" value="Unassembled WGS sequence"/>
</dbReference>
<protein>
    <submittedName>
        <fullName evidence="1">Uncharacterized protein</fullName>
    </submittedName>
</protein>
<gene>
    <name evidence="1" type="ORF">C457_11181</name>
</gene>
<dbReference type="RefSeq" id="WP_008094580.1">
    <property type="nucleotide sequence ID" value="NZ_AOLG01000035.1"/>
</dbReference>
<dbReference type="OrthoDB" id="350218at2157"/>
<accession>M0GAK5</accession>
<proteinExistence type="predicted"/>
<dbReference type="AlphaFoldDB" id="M0GAK5"/>
<name>M0GAK5_HALPT</name>
<comment type="caution">
    <text evidence="1">The sequence shown here is derived from an EMBL/GenBank/DDBJ whole genome shotgun (WGS) entry which is preliminary data.</text>
</comment>
<reference evidence="1 2" key="1">
    <citation type="journal article" date="2014" name="PLoS Genet.">
        <title>Phylogenetically driven sequencing of extremely halophilic archaea reveals strategies for static and dynamic osmo-response.</title>
        <authorList>
            <person name="Becker E.A."/>
            <person name="Seitzer P.M."/>
            <person name="Tritt A."/>
            <person name="Larsen D."/>
            <person name="Krusor M."/>
            <person name="Yao A.I."/>
            <person name="Wu D."/>
            <person name="Madern D."/>
            <person name="Eisen J.A."/>
            <person name="Darling A.E."/>
            <person name="Facciotti M.T."/>
        </authorList>
    </citation>
    <scope>NUCLEOTIDE SEQUENCE [LARGE SCALE GENOMIC DNA]</scope>
    <source>
        <strain evidence="2">DSM 18310 / JCM 13924 / TL6</strain>
    </source>
</reference>
<dbReference type="EMBL" id="AOLG01000035">
    <property type="protein sequence ID" value="ELZ68563.1"/>
    <property type="molecule type" value="Genomic_DNA"/>
</dbReference>
<sequence length="241" mass="27340">MPSFQIVPVPQGRITLEGVEETIQKLSIHEDSSEFKRGILPGTLGRSEKGPIWFKYGVQDEMEYNTLDGTGTTKYLEEYVVAFLGNGFIAISNTDNETKDDILSLIKHQFLQDISPETTEFSEEALRKIINDANETLLAYLAPRERSKPERVSGKDRDLPGTDFWDDYGDEPLDKIKVNVDGEETEIRVGFDKYGVVVLYKQSLNLSEQIEALRILAENLFTRLIDPGSYQSTFSDEEEDI</sequence>
<evidence type="ECO:0000313" key="2">
    <source>
        <dbReference type="Proteomes" id="UP000011559"/>
    </source>
</evidence>
<organism evidence="1 2">
    <name type="scientific">Haloferax prahovense (strain DSM 18310 / JCM 13924 / TL6)</name>
    <dbReference type="NCBI Taxonomy" id="1227461"/>
    <lineage>
        <taxon>Archaea</taxon>
        <taxon>Methanobacteriati</taxon>
        <taxon>Methanobacteriota</taxon>
        <taxon>Stenosarchaea group</taxon>
        <taxon>Halobacteria</taxon>
        <taxon>Halobacteriales</taxon>
        <taxon>Haloferacaceae</taxon>
        <taxon>Haloferax</taxon>
    </lineage>
</organism>
<evidence type="ECO:0000313" key="1">
    <source>
        <dbReference type="EMBL" id="ELZ68563.1"/>
    </source>
</evidence>